<evidence type="ECO:0000313" key="3">
    <source>
        <dbReference type="Proteomes" id="UP000321570"/>
    </source>
</evidence>
<evidence type="ECO:0000313" key="2">
    <source>
        <dbReference type="EMBL" id="VUZ54059.1"/>
    </source>
</evidence>
<proteinExistence type="predicted"/>
<keyword evidence="3" id="KW-1185">Reference proteome</keyword>
<reference evidence="2 3" key="1">
    <citation type="submission" date="2019-07" db="EMBL/GenBank/DDBJ databases">
        <authorList>
            <person name="Jastrzebski P J."/>
            <person name="Paukszto L."/>
            <person name="Jastrzebski P J."/>
        </authorList>
    </citation>
    <scope>NUCLEOTIDE SEQUENCE [LARGE SCALE GENOMIC DNA]</scope>
    <source>
        <strain evidence="2 3">WMS-il1</strain>
    </source>
</reference>
<dbReference type="EMBL" id="CABIJS010000599">
    <property type="protein sequence ID" value="VUZ54059.1"/>
    <property type="molecule type" value="Genomic_DNA"/>
</dbReference>
<feature type="transmembrane region" description="Helical" evidence="1">
    <location>
        <begin position="71"/>
        <end position="90"/>
    </location>
</feature>
<evidence type="ECO:0000256" key="1">
    <source>
        <dbReference type="SAM" id="Phobius"/>
    </source>
</evidence>
<sequence length="93" mass="10901">MHSMESSMPTVVSALLFSDLTVPKASLFDHQTNRLYAPKGTERRLVHFYLLQNVYIFLSFRLFITIKSCESLYISQWLMIIISNFLMLIHNDL</sequence>
<organism evidence="2 3">
    <name type="scientific">Hymenolepis diminuta</name>
    <name type="common">Rat tapeworm</name>
    <dbReference type="NCBI Taxonomy" id="6216"/>
    <lineage>
        <taxon>Eukaryota</taxon>
        <taxon>Metazoa</taxon>
        <taxon>Spiralia</taxon>
        <taxon>Lophotrochozoa</taxon>
        <taxon>Platyhelminthes</taxon>
        <taxon>Cestoda</taxon>
        <taxon>Eucestoda</taxon>
        <taxon>Cyclophyllidea</taxon>
        <taxon>Hymenolepididae</taxon>
        <taxon>Hymenolepis</taxon>
    </lineage>
</organism>
<name>A0A564Z437_HYMDI</name>
<protein>
    <submittedName>
        <fullName evidence="2">Uncharacterized protein</fullName>
    </submittedName>
</protein>
<keyword evidence="1" id="KW-0472">Membrane</keyword>
<keyword evidence="1" id="KW-0812">Transmembrane</keyword>
<dbReference type="Proteomes" id="UP000321570">
    <property type="component" value="Unassembled WGS sequence"/>
</dbReference>
<dbReference type="AlphaFoldDB" id="A0A564Z437"/>
<gene>
    <name evidence="2" type="ORF">WMSIL1_LOCUS12243</name>
</gene>
<accession>A0A564Z437</accession>
<keyword evidence="1" id="KW-1133">Transmembrane helix</keyword>
<feature type="transmembrane region" description="Helical" evidence="1">
    <location>
        <begin position="45"/>
        <end position="64"/>
    </location>
</feature>